<name>A0A9Q0HHA4_9MAGN</name>
<comment type="caution">
    <text evidence="2">The sequence shown here is derived from an EMBL/GenBank/DDBJ whole genome shotgun (WGS) entry which is preliminary data.</text>
</comment>
<accession>A0A9Q0HHA4</accession>
<reference evidence="2" key="1">
    <citation type="journal article" date="2023" name="Plant J.">
        <title>The genome of the king protea, Protea cynaroides.</title>
        <authorList>
            <person name="Chang J."/>
            <person name="Duong T.A."/>
            <person name="Schoeman C."/>
            <person name="Ma X."/>
            <person name="Roodt D."/>
            <person name="Barker N."/>
            <person name="Li Z."/>
            <person name="Van de Peer Y."/>
            <person name="Mizrachi E."/>
        </authorList>
    </citation>
    <scope>NUCLEOTIDE SEQUENCE</scope>
    <source>
        <tissue evidence="2">Young leaves</tissue>
    </source>
</reference>
<feature type="region of interest" description="Disordered" evidence="1">
    <location>
        <begin position="1"/>
        <end position="22"/>
    </location>
</feature>
<feature type="compositionally biased region" description="Polar residues" evidence="1">
    <location>
        <begin position="1"/>
        <end position="10"/>
    </location>
</feature>
<evidence type="ECO:0000313" key="3">
    <source>
        <dbReference type="Proteomes" id="UP001141806"/>
    </source>
</evidence>
<protein>
    <submittedName>
        <fullName evidence="2">Uncharacterized protein</fullName>
    </submittedName>
</protein>
<sequence length="215" mass="24378">MKQRGKSTNTKVKKKVAEDSPTDFEISPVALRLSGDSPQPYGFNLQSFQSKKKNKKKTAASSSATVQLNVSPQKFRKNVSHVKDLTSSRIDAMKRELDVYNSEILKEIEASQSRLSKRFKIQIEAFQQLTDEAEKEFKKMYDWISETMEAMKASFDELITEAQGTASYDQEECKPKRLKESIKGVKQDPVSQSIPELKKSLEKAIEALRSGYSIP</sequence>
<evidence type="ECO:0000313" key="2">
    <source>
        <dbReference type="EMBL" id="KAJ4964690.1"/>
    </source>
</evidence>
<gene>
    <name evidence="2" type="ORF">NE237_016539</name>
</gene>
<keyword evidence="3" id="KW-1185">Reference proteome</keyword>
<dbReference type="PANTHER" id="PTHR37371:SF1">
    <property type="entry name" value="KINESIN-LIKE PROTEIN"/>
    <property type="match status" value="1"/>
</dbReference>
<organism evidence="2 3">
    <name type="scientific">Protea cynaroides</name>
    <dbReference type="NCBI Taxonomy" id="273540"/>
    <lineage>
        <taxon>Eukaryota</taxon>
        <taxon>Viridiplantae</taxon>
        <taxon>Streptophyta</taxon>
        <taxon>Embryophyta</taxon>
        <taxon>Tracheophyta</taxon>
        <taxon>Spermatophyta</taxon>
        <taxon>Magnoliopsida</taxon>
        <taxon>Proteales</taxon>
        <taxon>Proteaceae</taxon>
        <taxon>Protea</taxon>
    </lineage>
</organism>
<dbReference type="EMBL" id="JAMYWD010000007">
    <property type="protein sequence ID" value="KAJ4964690.1"/>
    <property type="molecule type" value="Genomic_DNA"/>
</dbReference>
<proteinExistence type="predicted"/>
<dbReference type="OrthoDB" id="1933837at2759"/>
<dbReference type="AlphaFoldDB" id="A0A9Q0HHA4"/>
<dbReference type="Proteomes" id="UP001141806">
    <property type="component" value="Unassembled WGS sequence"/>
</dbReference>
<dbReference type="PANTHER" id="PTHR37371">
    <property type="entry name" value="OS08G0180400 PROTEIN"/>
    <property type="match status" value="1"/>
</dbReference>
<evidence type="ECO:0000256" key="1">
    <source>
        <dbReference type="SAM" id="MobiDB-lite"/>
    </source>
</evidence>